<dbReference type="Pfam" id="PF00168">
    <property type="entry name" value="C2"/>
    <property type="match status" value="1"/>
</dbReference>
<dbReference type="InterPro" id="IPR052981">
    <property type="entry name" value="Ingression_C2_domain"/>
</dbReference>
<feature type="region of interest" description="Disordered" evidence="1">
    <location>
        <begin position="128"/>
        <end position="468"/>
    </location>
</feature>
<accession>A0A261Y327</accession>
<feature type="compositionally biased region" description="Pro residues" evidence="1">
    <location>
        <begin position="272"/>
        <end position="302"/>
    </location>
</feature>
<feature type="compositionally biased region" description="Pro residues" evidence="1">
    <location>
        <begin position="341"/>
        <end position="359"/>
    </location>
</feature>
<reference evidence="3 4" key="1">
    <citation type="journal article" date="2017" name="Mycologia">
        <title>Bifiguratus adelaidae, gen. et sp. nov., a new member of Mucoromycotina in endophytic and soil-dwelling habitats.</title>
        <authorList>
            <person name="Torres-Cruz T.J."/>
            <person name="Billingsley Tobias T.L."/>
            <person name="Almatruk M."/>
            <person name="Hesse C."/>
            <person name="Kuske C.R."/>
            <person name="Desiro A."/>
            <person name="Benucci G.M."/>
            <person name="Bonito G."/>
            <person name="Stajich J.E."/>
            <person name="Dunlap C."/>
            <person name="Arnold A.E."/>
            <person name="Porras-Alfaro A."/>
        </authorList>
    </citation>
    <scope>NUCLEOTIDE SEQUENCE [LARGE SCALE GENOMIC DNA]</scope>
    <source>
        <strain evidence="3 4">AZ0501</strain>
    </source>
</reference>
<name>A0A261Y327_9FUNG</name>
<dbReference type="PROSITE" id="PS50004">
    <property type="entry name" value="C2"/>
    <property type="match status" value="1"/>
</dbReference>
<dbReference type="EMBL" id="MVBO01000024">
    <property type="protein sequence ID" value="OZJ05027.1"/>
    <property type="molecule type" value="Genomic_DNA"/>
</dbReference>
<dbReference type="OrthoDB" id="270970at2759"/>
<sequence length="468" mass="51456">MVWIGVYQVLTLSVTPQRHLPNREIIGKQDPFCVFTIGEYKGRTKTDYRGGQHPMWDDQVNIPVPTGTRKMFVQLFDEDKKKDDLICDTEIDLTKVLSEGEYDEWFKLYYKGREAGEVFLELTFYSSAPPPKRTATRHGQMATRPAQAAPPMPQQIPAYPNAYPGHPANAQTHVQAVSPAPQHPPMTAHANGPPPRTSSTQPARPPQSQPLQGQRISPSPSMVPPQAQRVSPGAVPAQRVSPVPANTPSPQQTAYPGPQAQAPYPPVQQQTPYPPAQPQMYPPYPTTRPSPQPTPQLYPPTRPQTSPQPSVQQNPYPANPTQTGPAQPQPVQHVSQMYPPVTAPQQPPPISQPYPPQPQPQSYSNASQLIQNAHKPLPHRNSASPTPPGAYPASPSPVGAYPSGQPVNENHATVHSIYPPDADPYRPETYTLPSSPYVPKMTNQQVTFPQPEPGWRVPPPSGQGWSYQ</sequence>
<gene>
    <name evidence="3" type="ORF">BZG36_02144</name>
</gene>
<feature type="compositionally biased region" description="Low complexity" evidence="1">
    <location>
        <begin position="303"/>
        <end position="315"/>
    </location>
</feature>
<comment type="caution">
    <text evidence="3">The sequence shown here is derived from an EMBL/GenBank/DDBJ whole genome shotgun (WGS) entry which is preliminary data.</text>
</comment>
<dbReference type="SMART" id="SM00239">
    <property type="entry name" value="C2"/>
    <property type="match status" value="1"/>
</dbReference>
<evidence type="ECO:0000259" key="2">
    <source>
        <dbReference type="PROSITE" id="PS50004"/>
    </source>
</evidence>
<feature type="compositionally biased region" description="Polar residues" evidence="1">
    <location>
        <begin position="319"/>
        <end position="335"/>
    </location>
</feature>
<dbReference type="PANTHER" id="PTHR47052">
    <property type="entry name" value="CONSERVED SERINE PROLINE-RICH PROTEIN (AFU_ORTHOLOGUE AFUA_2G01790)"/>
    <property type="match status" value="1"/>
</dbReference>
<feature type="compositionally biased region" description="Pro residues" evidence="1">
    <location>
        <begin position="450"/>
        <end position="461"/>
    </location>
</feature>
<evidence type="ECO:0000313" key="3">
    <source>
        <dbReference type="EMBL" id="OZJ05027.1"/>
    </source>
</evidence>
<organism evidence="3 4">
    <name type="scientific">Bifiguratus adelaidae</name>
    <dbReference type="NCBI Taxonomy" id="1938954"/>
    <lineage>
        <taxon>Eukaryota</taxon>
        <taxon>Fungi</taxon>
        <taxon>Fungi incertae sedis</taxon>
        <taxon>Mucoromycota</taxon>
        <taxon>Mucoromycotina</taxon>
        <taxon>Endogonomycetes</taxon>
        <taxon>Endogonales</taxon>
        <taxon>Endogonales incertae sedis</taxon>
        <taxon>Bifiguratus</taxon>
    </lineage>
</organism>
<dbReference type="Proteomes" id="UP000242875">
    <property type="component" value="Unassembled WGS sequence"/>
</dbReference>
<dbReference type="AlphaFoldDB" id="A0A261Y327"/>
<feature type="compositionally biased region" description="Low complexity" evidence="1">
    <location>
        <begin position="250"/>
        <end position="271"/>
    </location>
</feature>
<evidence type="ECO:0000256" key="1">
    <source>
        <dbReference type="SAM" id="MobiDB-lite"/>
    </source>
</evidence>
<dbReference type="PANTHER" id="PTHR47052:SF3">
    <property type="entry name" value="INGRESSION PROTEIN 1"/>
    <property type="match status" value="1"/>
</dbReference>
<dbReference type="InterPro" id="IPR000008">
    <property type="entry name" value="C2_dom"/>
</dbReference>
<dbReference type="Gene3D" id="2.60.40.150">
    <property type="entry name" value="C2 domain"/>
    <property type="match status" value="1"/>
</dbReference>
<proteinExistence type="predicted"/>
<evidence type="ECO:0000313" key="4">
    <source>
        <dbReference type="Proteomes" id="UP000242875"/>
    </source>
</evidence>
<feature type="compositionally biased region" description="Polar residues" evidence="1">
    <location>
        <begin position="209"/>
        <end position="220"/>
    </location>
</feature>
<dbReference type="InterPro" id="IPR035892">
    <property type="entry name" value="C2_domain_sf"/>
</dbReference>
<dbReference type="SUPFAM" id="SSF49562">
    <property type="entry name" value="C2 domain (Calcium/lipid-binding domain, CaLB)"/>
    <property type="match status" value="1"/>
</dbReference>
<feature type="domain" description="C2" evidence="2">
    <location>
        <begin position="1"/>
        <end position="106"/>
    </location>
</feature>
<protein>
    <recommendedName>
        <fullName evidence="2">C2 domain-containing protein</fullName>
    </recommendedName>
</protein>
<keyword evidence="4" id="KW-1185">Reference proteome</keyword>